<dbReference type="Gene3D" id="3.40.50.300">
    <property type="entry name" value="P-loop containing nucleotide triphosphate hydrolases"/>
    <property type="match status" value="1"/>
</dbReference>
<name>A0A2Z7A1F6_9LAMI</name>
<dbReference type="GO" id="GO:0034040">
    <property type="term" value="F:ATPase-coupled lipid transmembrane transporter activity"/>
    <property type="evidence" value="ECO:0007669"/>
    <property type="project" value="TreeGrafter"/>
</dbReference>
<reference evidence="2 3" key="1">
    <citation type="journal article" date="2015" name="Proc. Natl. Acad. Sci. U.S.A.">
        <title>The resurrection genome of Boea hygrometrica: A blueprint for survival of dehydration.</title>
        <authorList>
            <person name="Xiao L."/>
            <person name="Yang G."/>
            <person name="Zhang L."/>
            <person name="Yang X."/>
            <person name="Zhao S."/>
            <person name="Ji Z."/>
            <person name="Zhou Q."/>
            <person name="Hu M."/>
            <person name="Wang Y."/>
            <person name="Chen M."/>
            <person name="Xu Y."/>
            <person name="Jin H."/>
            <person name="Xiao X."/>
            <person name="Hu G."/>
            <person name="Bao F."/>
            <person name="Hu Y."/>
            <person name="Wan P."/>
            <person name="Li L."/>
            <person name="Deng X."/>
            <person name="Kuang T."/>
            <person name="Xiang C."/>
            <person name="Zhu J.K."/>
            <person name="Oliver M.J."/>
            <person name="He Y."/>
        </authorList>
    </citation>
    <scope>NUCLEOTIDE SEQUENCE [LARGE SCALE GENOMIC DNA]</scope>
    <source>
        <strain evidence="3">cv. XS01</strain>
    </source>
</reference>
<sequence length="182" mass="19598">MGDLNLESVRGQFGYVSQNTFLFNDSVRRNLALGLEELSVEDAWRALDIAGLSAAIRNMPMGLDAFIGTDGAGLSGGQRQRLAIARALARQPKLLILDEATSNLDSATEEAVANAVSAMECTQIIITHRLSTIRTCDQILVVEDGRISAIGTHEELAVGNNFYATCIRLQGMSGVPEMEVMV</sequence>
<dbReference type="InterPro" id="IPR003439">
    <property type="entry name" value="ABC_transporter-like_ATP-bd"/>
</dbReference>
<dbReference type="PROSITE" id="PS50893">
    <property type="entry name" value="ABC_TRANSPORTER_2"/>
    <property type="match status" value="1"/>
</dbReference>
<dbReference type="InterPro" id="IPR039421">
    <property type="entry name" value="Type_1_exporter"/>
</dbReference>
<evidence type="ECO:0000313" key="2">
    <source>
        <dbReference type="EMBL" id="KZV15448.1"/>
    </source>
</evidence>
<accession>A0A2Z7A1F6</accession>
<dbReference type="PANTHER" id="PTHR24221">
    <property type="entry name" value="ATP-BINDING CASSETTE SUB-FAMILY B"/>
    <property type="match status" value="1"/>
</dbReference>
<dbReference type="Proteomes" id="UP000250235">
    <property type="component" value="Unassembled WGS sequence"/>
</dbReference>
<evidence type="ECO:0000313" key="3">
    <source>
        <dbReference type="Proteomes" id="UP000250235"/>
    </source>
</evidence>
<dbReference type="EMBL" id="KV020095">
    <property type="protein sequence ID" value="KZV15448.1"/>
    <property type="molecule type" value="Genomic_DNA"/>
</dbReference>
<protein>
    <recommendedName>
        <fullName evidence="1">ABC transporter domain-containing protein</fullName>
    </recommendedName>
</protein>
<organism evidence="2 3">
    <name type="scientific">Dorcoceras hygrometricum</name>
    <dbReference type="NCBI Taxonomy" id="472368"/>
    <lineage>
        <taxon>Eukaryota</taxon>
        <taxon>Viridiplantae</taxon>
        <taxon>Streptophyta</taxon>
        <taxon>Embryophyta</taxon>
        <taxon>Tracheophyta</taxon>
        <taxon>Spermatophyta</taxon>
        <taxon>Magnoliopsida</taxon>
        <taxon>eudicotyledons</taxon>
        <taxon>Gunneridae</taxon>
        <taxon>Pentapetalae</taxon>
        <taxon>asterids</taxon>
        <taxon>lamiids</taxon>
        <taxon>Lamiales</taxon>
        <taxon>Gesneriaceae</taxon>
        <taxon>Didymocarpoideae</taxon>
        <taxon>Trichosporeae</taxon>
        <taxon>Loxocarpinae</taxon>
        <taxon>Dorcoceras</taxon>
    </lineage>
</organism>
<evidence type="ECO:0000259" key="1">
    <source>
        <dbReference type="PROSITE" id="PS50893"/>
    </source>
</evidence>
<dbReference type="PANTHER" id="PTHR24221:SF654">
    <property type="entry name" value="ATP-BINDING CASSETTE SUB-FAMILY B MEMBER 6"/>
    <property type="match status" value="1"/>
</dbReference>
<gene>
    <name evidence="2" type="ORF">F511_15551</name>
</gene>
<dbReference type="InterPro" id="IPR027417">
    <property type="entry name" value="P-loop_NTPase"/>
</dbReference>
<dbReference type="SUPFAM" id="SSF52540">
    <property type="entry name" value="P-loop containing nucleoside triphosphate hydrolases"/>
    <property type="match status" value="1"/>
</dbReference>
<keyword evidence="3" id="KW-1185">Reference proteome</keyword>
<dbReference type="InterPro" id="IPR017871">
    <property type="entry name" value="ABC_transporter-like_CS"/>
</dbReference>
<proteinExistence type="predicted"/>
<feature type="domain" description="ABC transporter" evidence="1">
    <location>
        <begin position="1"/>
        <end position="169"/>
    </location>
</feature>
<dbReference type="PROSITE" id="PS00211">
    <property type="entry name" value="ABC_TRANSPORTER_1"/>
    <property type="match status" value="1"/>
</dbReference>
<dbReference type="Pfam" id="PF00005">
    <property type="entry name" value="ABC_tran"/>
    <property type="match status" value="1"/>
</dbReference>
<dbReference type="OrthoDB" id="893175at2759"/>
<dbReference type="GO" id="GO:0005524">
    <property type="term" value="F:ATP binding"/>
    <property type="evidence" value="ECO:0007669"/>
    <property type="project" value="InterPro"/>
</dbReference>
<dbReference type="AlphaFoldDB" id="A0A2Z7A1F6"/>
<dbReference type="GO" id="GO:0016887">
    <property type="term" value="F:ATP hydrolysis activity"/>
    <property type="evidence" value="ECO:0007669"/>
    <property type="project" value="InterPro"/>
</dbReference>